<reference evidence="2 3" key="1">
    <citation type="submission" date="2022-01" db="EMBL/GenBank/DDBJ databases">
        <authorList>
            <person name="Xiong W."/>
            <person name="Schranz E."/>
        </authorList>
    </citation>
    <scope>NUCLEOTIDE SEQUENCE [LARGE SCALE GENOMIC DNA]</scope>
</reference>
<dbReference type="Proteomes" id="UP001157418">
    <property type="component" value="Unassembled WGS sequence"/>
</dbReference>
<accession>A0AAU9NBX2</accession>
<gene>
    <name evidence="2" type="ORF">LVIROSA_LOCUS22386</name>
</gene>
<dbReference type="EMBL" id="CAKMRJ010004445">
    <property type="protein sequence ID" value="CAH1435991.1"/>
    <property type="molecule type" value="Genomic_DNA"/>
</dbReference>
<name>A0AAU9NBX2_9ASTR</name>
<organism evidence="2 3">
    <name type="scientific">Lactuca virosa</name>
    <dbReference type="NCBI Taxonomy" id="75947"/>
    <lineage>
        <taxon>Eukaryota</taxon>
        <taxon>Viridiplantae</taxon>
        <taxon>Streptophyta</taxon>
        <taxon>Embryophyta</taxon>
        <taxon>Tracheophyta</taxon>
        <taxon>Spermatophyta</taxon>
        <taxon>Magnoliopsida</taxon>
        <taxon>eudicotyledons</taxon>
        <taxon>Gunneridae</taxon>
        <taxon>Pentapetalae</taxon>
        <taxon>asterids</taxon>
        <taxon>campanulids</taxon>
        <taxon>Asterales</taxon>
        <taxon>Asteraceae</taxon>
        <taxon>Cichorioideae</taxon>
        <taxon>Cichorieae</taxon>
        <taxon>Lactucinae</taxon>
        <taxon>Lactuca</taxon>
    </lineage>
</organism>
<evidence type="ECO:0000313" key="3">
    <source>
        <dbReference type="Proteomes" id="UP001157418"/>
    </source>
</evidence>
<comment type="caution">
    <text evidence="2">The sequence shown here is derived from an EMBL/GenBank/DDBJ whole genome shotgun (WGS) entry which is preliminary data.</text>
</comment>
<evidence type="ECO:0000313" key="2">
    <source>
        <dbReference type="EMBL" id="CAH1435991.1"/>
    </source>
</evidence>
<evidence type="ECO:0000256" key="1">
    <source>
        <dbReference type="SAM" id="MobiDB-lite"/>
    </source>
</evidence>
<sequence>MIDYLSEVKKIFCDNYEDDKLIINGSNDSILAQDLRILDLAETKGKDIANSEIYSSKELKQLFHFDETINSIEESSEKETYVYISEEEVDYHCFDIKTNFMMNKVEPQFDHHYPGESSFQGERRKRPKTGQGNRSTFIPDLPIGNPN</sequence>
<proteinExistence type="predicted"/>
<keyword evidence="3" id="KW-1185">Reference proteome</keyword>
<dbReference type="AlphaFoldDB" id="A0AAU9NBX2"/>
<protein>
    <submittedName>
        <fullName evidence="2">Uncharacterized protein</fullName>
    </submittedName>
</protein>
<feature type="region of interest" description="Disordered" evidence="1">
    <location>
        <begin position="111"/>
        <end position="147"/>
    </location>
</feature>